<dbReference type="AlphaFoldDB" id="A0AAW6FRN4"/>
<reference evidence="1" key="1">
    <citation type="submission" date="2023-01" db="EMBL/GenBank/DDBJ databases">
        <title>Human gut microbiome strain richness.</title>
        <authorList>
            <person name="Chen-Liaw A."/>
        </authorList>
    </citation>
    <scope>NUCLEOTIDE SEQUENCE</scope>
    <source>
        <strain evidence="1">D55st1_G4_D55t1_190419</strain>
    </source>
</reference>
<evidence type="ECO:0000313" key="1">
    <source>
        <dbReference type="EMBL" id="MDC0828105.1"/>
    </source>
</evidence>
<sequence length="47" mass="5540">MQNLKKFDHVINEFWSDPEHFVSFMNANLFGGSRLIKKEDLVIQSKT</sequence>
<comment type="caution">
    <text evidence="1">The sequence shown here is derived from an EMBL/GenBank/DDBJ whole genome shotgun (WGS) entry which is preliminary data.</text>
</comment>
<evidence type="ECO:0000313" key="2">
    <source>
        <dbReference type="Proteomes" id="UP001220658"/>
    </source>
</evidence>
<dbReference type="EMBL" id="JAQNCK010000011">
    <property type="protein sequence ID" value="MDC0828105.1"/>
    <property type="molecule type" value="Genomic_DNA"/>
</dbReference>
<accession>A0AAW6FRN4</accession>
<organism evidence="1 2">
    <name type="scientific">Faecalitalea cylindroides</name>
    <dbReference type="NCBI Taxonomy" id="39483"/>
    <lineage>
        <taxon>Bacteria</taxon>
        <taxon>Bacillati</taxon>
        <taxon>Bacillota</taxon>
        <taxon>Erysipelotrichia</taxon>
        <taxon>Erysipelotrichales</taxon>
        <taxon>Erysipelotrichaceae</taxon>
        <taxon>Faecalitalea</taxon>
    </lineage>
</organism>
<dbReference type="Proteomes" id="UP001220658">
    <property type="component" value="Unassembled WGS sequence"/>
</dbReference>
<name>A0AAW6FRN4_9FIRM</name>
<protein>
    <submittedName>
        <fullName evidence="1">Uncharacterized protein</fullName>
    </submittedName>
</protein>
<proteinExistence type="predicted"/>
<gene>
    <name evidence="1" type="ORF">POG00_05205</name>
</gene>
<dbReference type="RefSeq" id="WP_022355730.1">
    <property type="nucleotide sequence ID" value="NZ_CABKSV010000084.1"/>
</dbReference>